<organism evidence="1 2">
    <name type="scientific">Colletotrichum liriopes</name>
    <dbReference type="NCBI Taxonomy" id="708192"/>
    <lineage>
        <taxon>Eukaryota</taxon>
        <taxon>Fungi</taxon>
        <taxon>Dikarya</taxon>
        <taxon>Ascomycota</taxon>
        <taxon>Pezizomycotina</taxon>
        <taxon>Sordariomycetes</taxon>
        <taxon>Hypocreomycetidae</taxon>
        <taxon>Glomerellales</taxon>
        <taxon>Glomerellaceae</taxon>
        <taxon>Colletotrichum</taxon>
        <taxon>Colletotrichum spaethianum species complex</taxon>
    </lineage>
</organism>
<sequence>MAMAWGFSVPDTPGSVIATEKEPLKTVPAQSSLTLARHPGMRSLPGPSPSHGRISGVIVPEPDVICECLYSIQDPRSPGAPTTSIWRSANEALSGCKMLAKSVLNMEDEMVDDIPVRVILDGWDAVERSRNLPPLWKRLRRIDTLQFRNCPDTERLAILKFMHLLLRYQAEPTIEQCARLPTWYLSR</sequence>
<evidence type="ECO:0000313" key="1">
    <source>
        <dbReference type="EMBL" id="GJC89993.1"/>
    </source>
</evidence>
<proteinExistence type="predicted"/>
<comment type="caution">
    <text evidence="1">The sequence shown here is derived from an EMBL/GenBank/DDBJ whole genome shotgun (WGS) entry which is preliminary data.</text>
</comment>
<gene>
    <name evidence="1" type="ORF">ColLi_12831</name>
</gene>
<evidence type="ECO:0000313" key="2">
    <source>
        <dbReference type="Proteomes" id="UP001055172"/>
    </source>
</evidence>
<reference evidence="1 2" key="1">
    <citation type="submission" date="2021-07" db="EMBL/GenBank/DDBJ databases">
        <title>Genome data of Colletotrichum spaethianum.</title>
        <authorList>
            <person name="Utami Y.D."/>
            <person name="Hiruma K."/>
        </authorList>
    </citation>
    <scope>NUCLEOTIDE SEQUENCE [LARGE SCALE GENOMIC DNA]</scope>
    <source>
        <strain evidence="1 2">MAFF 242679</strain>
    </source>
</reference>
<keyword evidence="2" id="KW-1185">Reference proteome</keyword>
<dbReference type="Proteomes" id="UP001055172">
    <property type="component" value="Unassembled WGS sequence"/>
</dbReference>
<name>A0AA37H1R0_9PEZI</name>
<dbReference type="AlphaFoldDB" id="A0AA37H1R0"/>
<dbReference type="EMBL" id="BPPX01000047">
    <property type="protein sequence ID" value="GJC89993.1"/>
    <property type="molecule type" value="Genomic_DNA"/>
</dbReference>
<accession>A0AA37H1R0</accession>
<protein>
    <submittedName>
        <fullName evidence="1">Uncharacterized protein</fullName>
    </submittedName>
</protein>